<keyword evidence="1" id="KW-0812">Transmembrane</keyword>
<feature type="domain" description="AAA+ ATPase" evidence="2">
    <location>
        <begin position="42"/>
        <end position="235"/>
    </location>
</feature>
<accession>A0AAE9Z3H8</accession>
<organism evidence="3 4">
    <name type="scientific">Thalassomonas viridans</name>
    <dbReference type="NCBI Taxonomy" id="137584"/>
    <lineage>
        <taxon>Bacteria</taxon>
        <taxon>Pseudomonadati</taxon>
        <taxon>Pseudomonadota</taxon>
        <taxon>Gammaproteobacteria</taxon>
        <taxon>Alteromonadales</taxon>
        <taxon>Colwelliaceae</taxon>
        <taxon>Thalassomonas</taxon>
    </lineage>
</organism>
<keyword evidence="1" id="KW-1133">Transmembrane helix</keyword>
<dbReference type="FunFam" id="3.40.50.300:FF:001664">
    <property type="entry name" value="MSHA biogenesis protein MshM"/>
    <property type="match status" value="1"/>
</dbReference>
<evidence type="ECO:0000313" key="4">
    <source>
        <dbReference type="Proteomes" id="UP000032352"/>
    </source>
</evidence>
<dbReference type="Proteomes" id="UP000032352">
    <property type="component" value="Chromosome"/>
</dbReference>
<dbReference type="KEGG" id="tvd:SG34_024715"/>
<dbReference type="EMBL" id="CP059733">
    <property type="protein sequence ID" value="WDE04502.1"/>
    <property type="molecule type" value="Genomic_DNA"/>
</dbReference>
<dbReference type="Gene3D" id="3.40.50.300">
    <property type="entry name" value="P-loop containing nucleotide triphosphate hydrolases"/>
    <property type="match status" value="1"/>
</dbReference>
<dbReference type="InterPro" id="IPR003593">
    <property type="entry name" value="AAA+_ATPase"/>
</dbReference>
<dbReference type="PANTHER" id="PTHR35894:SF7">
    <property type="entry name" value="GENERAL SECRETION PATHWAY PROTEIN A-RELATED"/>
    <property type="match status" value="1"/>
</dbReference>
<name>A0AAE9Z3H8_9GAMM</name>
<dbReference type="PANTHER" id="PTHR35894">
    <property type="entry name" value="GENERAL SECRETION PATHWAY PROTEIN A-RELATED"/>
    <property type="match status" value="1"/>
</dbReference>
<evidence type="ECO:0000313" key="3">
    <source>
        <dbReference type="EMBL" id="WDE04502.1"/>
    </source>
</evidence>
<evidence type="ECO:0000256" key="1">
    <source>
        <dbReference type="SAM" id="Phobius"/>
    </source>
</evidence>
<gene>
    <name evidence="3" type="ORF">SG34_024715</name>
</gene>
<feature type="transmembrane region" description="Helical" evidence="1">
    <location>
        <begin position="275"/>
        <end position="295"/>
    </location>
</feature>
<reference evidence="3 4" key="1">
    <citation type="journal article" date="2015" name="Genome Announc.">
        <title>Draft Genome Sequences of Marine Isolates of Thalassomonas viridans and Thalassomonas actiniarum.</title>
        <authorList>
            <person name="Olonade I."/>
            <person name="van Zyl L.J."/>
            <person name="Trindade M."/>
        </authorList>
    </citation>
    <scope>NUCLEOTIDE SEQUENCE [LARGE SCALE GENOMIC DNA]</scope>
    <source>
        <strain evidence="3 4">XOM25</strain>
    </source>
</reference>
<keyword evidence="4" id="KW-1185">Reference proteome</keyword>
<protein>
    <submittedName>
        <fullName evidence="3">AAA family ATPase</fullName>
    </submittedName>
</protein>
<dbReference type="AlphaFoldDB" id="A0AAE9Z3H8"/>
<sequence>MYLYHFGLTQLPFTLTPNTSFYLGLQPHDEALAVLLTALKTGEGFIKLVGEVGTGKTLLCRKLLNELPEHFVTAYIPNPYLKPDELRRAVAVELGVKQAQRMSVQLLTQRIQERLLALHQQGHSVVLILDEAQALPSESLEALRLFTNLETESRKLLQVVLFAQPELDQRLGEAHFRQLKQRITFSYRLRAMNADEVEQYIQHRLTVAGYKGADLFSAALSRKIARVSQGIPRLVNVLCHKMLMLGYGQGSYKLTAKQLQAAVKDTEAVDSRSHVYYMVASISALAALFLGYFIFGAGA</sequence>
<keyword evidence="1" id="KW-0472">Membrane</keyword>
<evidence type="ECO:0000259" key="2">
    <source>
        <dbReference type="SMART" id="SM00382"/>
    </source>
</evidence>
<dbReference type="GO" id="GO:0016887">
    <property type="term" value="F:ATP hydrolysis activity"/>
    <property type="evidence" value="ECO:0007669"/>
    <property type="project" value="InterPro"/>
</dbReference>
<dbReference type="SUPFAM" id="SSF52540">
    <property type="entry name" value="P-loop containing nucleoside triphosphate hydrolases"/>
    <property type="match status" value="1"/>
</dbReference>
<dbReference type="SMART" id="SM00382">
    <property type="entry name" value="AAA"/>
    <property type="match status" value="1"/>
</dbReference>
<dbReference type="CDD" id="cd00009">
    <property type="entry name" value="AAA"/>
    <property type="match status" value="1"/>
</dbReference>
<dbReference type="InterPro" id="IPR049945">
    <property type="entry name" value="AAA_22"/>
</dbReference>
<reference evidence="3 4" key="2">
    <citation type="journal article" date="2022" name="Mar. Drugs">
        <title>Bioassay-Guided Fractionation Leads to the Detection of Cholic Acid Generated by the Rare Thalassomonas sp.</title>
        <authorList>
            <person name="Pheiffer F."/>
            <person name="Schneider Y.K."/>
            <person name="Hansen E.H."/>
            <person name="Andersen J.H."/>
            <person name="Isaksson J."/>
            <person name="Busche T."/>
            <person name="R C."/>
            <person name="Kalinowski J."/>
            <person name="Zyl L.V."/>
            <person name="Trindade M."/>
        </authorList>
    </citation>
    <scope>NUCLEOTIDE SEQUENCE [LARGE SCALE GENOMIC DNA]</scope>
    <source>
        <strain evidence="3 4">XOM25</strain>
    </source>
</reference>
<dbReference type="InterPro" id="IPR052026">
    <property type="entry name" value="ExeA_AAA_ATPase_DNA-bind"/>
</dbReference>
<proteinExistence type="predicted"/>
<dbReference type="RefSeq" id="WP_044837990.1">
    <property type="nucleotide sequence ID" value="NZ_CP059733.1"/>
</dbReference>
<dbReference type="InterPro" id="IPR027417">
    <property type="entry name" value="P-loop_NTPase"/>
</dbReference>
<dbReference type="Pfam" id="PF13401">
    <property type="entry name" value="AAA_22"/>
    <property type="match status" value="1"/>
</dbReference>